<comment type="caution">
    <text evidence="1">The sequence shown here is derived from an EMBL/GenBank/DDBJ whole genome shotgun (WGS) entry which is preliminary data.</text>
</comment>
<dbReference type="OrthoDB" id="1049489at2"/>
<evidence type="ECO:0000313" key="2">
    <source>
        <dbReference type="Proteomes" id="UP000298073"/>
    </source>
</evidence>
<organism evidence="1 2">
    <name type="scientific">Bacteroides acidifaciens</name>
    <dbReference type="NCBI Taxonomy" id="85831"/>
    <lineage>
        <taxon>Bacteria</taxon>
        <taxon>Pseudomonadati</taxon>
        <taxon>Bacteroidota</taxon>
        <taxon>Bacteroidia</taxon>
        <taxon>Bacteroidales</taxon>
        <taxon>Bacteroidaceae</taxon>
        <taxon>Bacteroides</taxon>
    </lineage>
</organism>
<dbReference type="EMBL" id="SPPV01000029">
    <property type="protein sequence ID" value="TFU48358.1"/>
    <property type="molecule type" value="Genomic_DNA"/>
</dbReference>
<dbReference type="Gene3D" id="2.60.40.3080">
    <property type="match status" value="1"/>
</dbReference>
<gene>
    <name evidence="1" type="ORF">E4T97_13415</name>
</gene>
<evidence type="ECO:0000313" key="1">
    <source>
        <dbReference type="EMBL" id="TFU48358.1"/>
    </source>
</evidence>
<sequence length="125" mass="14817">MRLFSILLLLISIPFIAMDPNNLSKHKSKRLVFKKWQTQHRRIVPIPIEATLNENYIEVRFIENVDNQVIFQVKDQQENIIFQDVLLAPNEQETYKISLADIEVGHYELLYIEEDMTLIGEFDIE</sequence>
<name>A0A7K3MHX1_9BACE</name>
<proteinExistence type="predicted"/>
<dbReference type="Pfam" id="PF11589">
    <property type="entry name" value="DUF3244"/>
    <property type="match status" value="1"/>
</dbReference>
<dbReference type="Proteomes" id="UP000298073">
    <property type="component" value="Unassembled WGS sequence"/>
</dbReference>
<accession>A0A7K3MHX1</accession>
<protein>
    <submittedName>
        <fullName evidence="1">DUF3244 domain-containing protein</fullName>
    </submittedName>
</protein>
<dbReference type="RefSeq" id="WP_135038412.1">
    <property type="nucleotide sequence ID" value="NZ_CAMRUR010000153.1"/>
</dbReference>
<dbReference type="InterPro" id="IPR021638">
    <property type="entry name" value="DUF3244"/>
</dbReference>
<reference evidence="1 2" key="1">
    <citation type="submission" date="2019-03" db="EMBL/GenBank/DDBJ databases">
        <title>Diversity of the mouse oral microbiome.</title>
        <authorList>
            <person name="Joseph S."/>
            <person name="Aduse-Opoku J."/>
            <person name="Curtis M."/>
            <person name="Wade W."/>
            <person name="Hashim A."/>
        </authorList>
    </citation>
    <scope>NUCLEOTIDE SEQUENCE [LARGE SCALE GENOMIC DNA]</scope>
    <source>
        <strain evidence="1 2">P2318</strain>
    </source>
</reference>
<dbReference type="AlphaFoldDB" id="A0A7K3MHX1"/>